<dbReference type="PANTHER" id="PTHR30576">
    <property type="entry name" value="COLANIC BIOSYNTHESIS UDP-GLUCOSE LIPID CARRIER TRANSFERASE"/>
    <property type="match status" value="1"/>
</dbReference>
<keyword evidence="5" id="KW-1185">Reference proteome</keyword>
<dbReference type="Pfam" id="PF02397">
    <property type="entry name" value="Bac_transf"/>
    <property type="match status" value="1"/>
</dbReference>
<keyword evidence="2" id="KW-0472">Membrane</keyword>
<dbReference type="STRING" id="1224947.SAMN05216480_11036"/>
<proteinExistence type="inferred from homology"/>
<evidence type="ECO:0000256" key="1">
    <source>
        <dbReference type="ARBA" id="ARBA00006464"/>
    </source>
</evidence>
<dbReference type="PANTHER" id="PTHR30576:SF20">
    <property type="entry name" value="QUINOVOSAMINEPHOSPHOTRANSFERAE-RELATED"/>
    <property type="match status" value="1"/>
</dbReference>
<dbReference type="EMBL" id="FPBK01000010">
    <property type="protein sequence ID" value="SFU61832.1"/>
    <property type="molecule type" value="Genomic_DNA"/>
</dbReference>
<dbReference type="OrthoDB" id="9808602at2"/>
<gene>
    <name evidence="4" type="ORF">SAMN05216480_11036</name>
</gene>
<accession>A0A1I7HMD1</accession>
<keyword evidence="2" id="KW-0812">Transmembrane</keyword>
<evidence type="ECO:0000256" key="2">
    <source>
        <dbReference type="SAM" id="Phobius"/>
    </source>
</evidence>
<dbReference type="Proteomes" id="UP000199138">
    <property type="component" value="Unassembled WGS sequence"/>
</dbReference>
<protein>
    <submittedName>
        <fullName evidence="4">Sugar transferase involved in LPS biosynthesis (Colanic, teichoic acid)</fullName>
    </submittedName>
</protein>
<comment type="similarity">
    <text evidence="1">Belongs to the bacterial sugar transferase family.</text>
</comment>
<dbReference type="GO" id="GO:0016780">
    <property type="term" value="F:phosphotransferase activity, for other substituted phosphate groups"/>
    <property type="evidence" value="ECO:0007669"/>
    <property type="project" value="TreeGrafter"/>
</dbReference>
<dbReference type="AlphaFoldDB" id="A0A1I7HMD1"/>
<feature type="domain" description="Bacterial sugar transferase" evidence="3">
    <location>
        <begin position="4"/>
        <end position="185"/>
    </location>
</feature>
<feature type="transmembrane region" description="Helical" evidence="2">
    <location>
        <begin position="6"/>
        <end position="32"/>
    </location>
</feature>
<evidence type="ECO:0000313" key="4">
    <source>
        <dbReference type="EMBL" id="SFU61832.1"/>
    </source>
</evidence>
<keyword evidence="4" id="KW-0808">Transferase</keyword>
<keyword evidence="2" id="KW-1133">Transmembrane helix</keyword>
<dbReference type="RefSeq" id="WP_093025549.1">
    <property type="nucleotide sequence ID" value="NZ_FPBK01000010.1"/>
</dbReference>
<reference evidence="4 5" key="1">
    <citation type="submission" date="2016-10" db="EMBL/GenBank/DDBJ databases">
        <authorList>
            <person name="de Groot N.N."/>
        </authorList>
    </citation>
    <scope>NUCLEOTIDE SEQUENCE [LARGE SCALE GENOMIC DNA]</scope>
    <source>
        <strain evidence="4 5">CGMCC 1.12333</strain>
    </source>
</reference>
<sequence length="186" mass="21636">MTVKRIFDIVLSIVLVIFFLVPLLVISLMVFLTQKEKVFFFQSRVGQYEKIFTIVKFCTLNDNNEVTLLGKFLRSSKFDELPQLFNVLNGDMSIVGPRPDVPNWIFSHLSKSERKKIFSVKPGMTSPASIKYVNEEKLLESISDPDIYYQDIIWPEKVKMNIDYAMNVSLKTDLHILLKTFKLIFN</sequence>
<evidence type="ECO:0000313" key="5">
    <source>
        <dbReference type="Proteomes" id="UP000199138"/>
    </source>
</evidence>
<evidence type="ECO:0000259" key="3">
    <source>
        <dbReference type="Pfam" id="PF02397"/>
    </source>
</evidence>
<dbReference type="InterPro" id="IPR003362">
    <property type="entry name" value="Bact_transf"/>
</dbReference>
<organism evidence="4 5">
    <name type="scientific">Pustulibacterium marinum</name>
    <dbReference type="NCBI Taxonomy" id="1224947"/>
    <lineage>
        <taxon>Bacteria</taxon>
        <taxon>Pseudomonadati</taxon>
        <taxon>Bacteroidota</taxon>
        <taxon>Flavobacteriia</taxon>
        <taxon>Flavobacteriales</taxon>
        <taxon>Flavobacteriaceae</taxon>
        <taxon>Pustulibacterium</taxon>
    </lineage>
</organism>
<name>A0A1I7HMD1_9FLAO</name>